<dbReference type="EMBL" id="LKCN02000017">
    <property type="protein sequence ID" value="RCI08982.1"/>
    <property type="molecule type" value="Genomic_DNA"/>
</dbReference>
<proteinExistence type="inferred from homology"/>
<dbReference type="PROSITE" id="PS50404">
    <property type="entry name" value="GST_NTER"/>
    <property type="match status" value="1"/>
</dbReference>
<organism evidence="5 6">
    <name type="scientific">Ophiocordyceps polyrhachis-furcata BCC 54312</name>
    <dbReference type="NCBI Taxonomy" id="1330021"/>
    <lineage>
        <taxon>Eukaryota</taxon>
        <taxon>Fungi</taxon>
        <taxon>Dikarya</taxon>
        <taxon>Ascomycota</taxon>
        <taxon>Pezizomycotina</taxon>
        <taxon>Sordariomycetes</taxon>
        <taxon>Hypocreomycetidae</taxon>
        <taxon>Hypocreales</taxon>
        <taxon>Ophiocordycipitaceae</taxon>
        <taxon>Ophiocordyceps</taxon>
    </lineage>
</organism>
<keyword evidence="6" id="KW-1185">Reference proteome</keyword>
<dbReference type="SFLD" id="SFLDS00019">
    <property type="entry name" value="Glutathione_Transferase_(cytos"/>
    <property type="match status" value="1"/>
</dbReference>
<dbReference type="GO" id="GO:0004364">
    <property type="term" value="F:glutathione transferase activity"/>
    <property type="evidence" value="ECO:0007669"/>
    <property type="project" value="InterPro"/>
</dbReference>
<dbReference type="CDD" id="cd00570">
    <property type="entry name" value="GST_N_family"/>
    <property type="match status" value="1"/>
</dbReference>
<evidence type="ECO:0000313" key="5">
    <source>
        <dbReference type="EMBL" id="RCI08982.1"/>
    </source>
</evidence>
<evidence type="ECO:0008006" key="7">
    <source>
        <dbReference type="Google" id="ProtNLM"/>
    </source>
</evidence>
<gene>
    <name evidence="5" type="ORF">L249_5012</name>
</gene>
<dbReference type="InterPro" id="IPR010987">
    <property type="entry name" value="Glutathione-S-Trfase_C-like"/>
</dbReference>
<dbReference type="PANTHER" id="PTHR43968:SF13">
    <property type="entry name" value="GLUTATHIONE TRANSFERASE OMEGA-1"/>
    <property type="match status" value="1"/>
</dbReference>
<dbReference type="Pfam" id="PF13409">
    <property type="entry name" value="GST_N_2"/>
    <property type="match status" value="1"/>
</dbReference>
<dbReference type="Pfam" id="PF13410">
    <property type="entry name" value="GST_C_2"/>
    <property type="match status" value="1"/>
</dbReference>
<dbReference type="InterPro" id="IPR050983">
    <property type="entry name" value="GST_Omega/HSP26"/>
</dbReference>
<comment type="caution">
    <text evidence="5">The sequence shown here is derived from an EMBL/GenBank/DDBJ whole genome shotgun (WGS) entry which is preliminary data.</text>
</comment>
<dbReference type="InterPro" id="IPR005442">
    <property type="entry name" value="GST_omega"/>
</dbReference>
<dbReference type="AlphaFoldDB" id="A0A367L444"/>
<dbReference type="SFLD" id="SFLDG00358">
    <property type="entry name" value="Main_(cytGST)"/>
    <property type="match status" value="1"/>
</dbReference>
<dbReference type="OrthoDB" id="4951845at2759"/>
<dbReference type="Gene3D" id="3.40.30.10">
    <property type="entry name" value="Glutaredoxin"/>
    <property type="match status" value="1"/>
</dbReference>
<evidence type="ECO:0000259" key="3">
    <source>
        <dbReference type="PROSITE" id="PS50404"/>
    </source>
</evidence>
<dbReference type="InterPro" id="IPR036249">
    <property type="entry name" value="Thioredoxin-like_sf"/>
</dbReference>
<evidence type="ECO:0000256" key="2">
    <source>
        <dbReference type="ARBA" id="ARBA00023002"/>
    </source>
</evidence>
<feature type="domain" description="GST N-terminal" evidence="3">
    <location>
        <begin position="27"/>
        <end position="107"/>
    </location>
</feature>
<evidence type="ECO:0000259" key="4">
    <source>
        <dbReference type="PROSITE" id="PS50405"/>
    </source>
</evidence>
<sequence>MATVDVSLAKAPSGPAAKLAAEHASDDSLKLYGAWFCPFVQRVWITLCEKKIHHQYVEINPYDKDPAFLALNPRGLVPTLAVPGEDQPLFESIIVCEYLDAAFPRYGPSLLPADPYYRARARVWIDHVGSRIAPAFQKLMQHTPDKPYSLDDARAELRRHVEAFVRQMHPHGPWFLADGFSLVDISLAPWARRMWLADECKPGGLGLPAEGEVWDRWAVWKKAVDERESVRMTSSSDESYLALYKR</sequence>
<keyword evidence="2" id="KW-0560">Oxidoreductase</keyword>
<dbReference type="InterPro" id="IPR004045">
    <property type="entry name" value="Glutathione_S-Trfase_N"/>
</dbReference>
<feature type="domain" description="GST C-terminal" evidence="4">
    <location>
        <begin position="114"/>
        <end position="246"/>
    </location>
</feature>
<name>A0A367L444_9HYPO</name>
<dbReference type="Gene3D" id="1.20.1050.10">
    <property type="match status" value="1"/>
</dbReference>
<dbReference type="GO" id="GO:0045174">
    <property type="term" value="F:glutathione dehydrogenase (ascorbate) activity"/>
    <property type="evidence" value="ECO:0007669"/>
    <property type="project" value="UniProtKB-ARBA"/>
</dbReference>
<dbReference type="PANTHER" id="PTHR43968">
    <property type="match status" value="1"/>
</dbReference>
<dbReference type="SUPFAM" id="SSF47616">
    <property type="entry name" value="GST C-terminal domain-like"/>
    <property type="match status" value="1"/>
</dbReference>
<dbReference type="SUPFAM" id="SSF52833">
    <property type="entry name" value="Thioredoxin-like"/>
    <property type="match status" value="1"/>
</dbReference>
<reference evidence="5 6" key="1">
    <citation type="journal article" date="2015" name="BMC Genomics">
        <title>Insights from the genome of Ophiocordyceps polyrhachis-furcata to pathogenicity and host specificity in insect fungi.</title>
        <authorList>
            <person name="Wichadakul D."/>
            <person name="Kobmoo N."/>
            <person name="Ingsriswang S."/>
            <person name="Tangphatsornruang S."/>
            <person name="Chantasingh D."/>
            <person name="Luangsa-ard J.J."/>
            <person name="Eurwilaichitr L."/>
        </authorList>
    </citation>
    <scope>NUCLEOTIDE SEQUENCE [LARGE SCALE GENOMIC DNA]</scope>
    <source>
        <strain evidence="5 6">BCC 54312</strain>
    </source>
</reference>
<dbReference type="Proteomes" id="UP000253664">
    <property type="component" value="Unassembled WGS sequence"/>
</dbReference>
<dbReference type="STRING" id="1330021.A0A367L444"/>
<accession>A0A367L444</accession>
<dbReference type="InterPro" id="IPR036282">
    <property type="entry name" value="Glutathione-S-Trfase_C_sf"/>
</dbReference>
<dbReference type="PRINTS" id="PR01625">
    <property type="entry name" value="GSTRNSFRASEO"/>
</dbReference>
<protein>
    <recommendedName>
        <fullName evidence="7">GST N-terminal domain-containing protein</fullName>
    </recommendedName>
</protein>
<comment type="similarity">
    <text evidence="1">Belongs to the GST superfamily.</text>
</comment>
<dbReference type="CDD" id="cd00299">
    <property type="entry name" value="GST_C_family"/>
    <property type="match status" value="1"/>
</dbReference>
<dbReference type="PROSITE" id="PS50405">
    <property type="entry name" value="GST_CTER"/>
    <property type="match status" value="1"/>
</dbReference>
<dbReference type="GO" id="GO:0005737">
    <property type="term" value="C:cytoplasm"/>
    <property type="evidence" value="ECO:0007669"/>
    <property type="project" value="InterPro"/>
</dbReference>
<dbReference type="InterPro" id="IPR040079">
    <property type="entry name" value="Glutathione_S-Trfase"/>
</dbReference>
<evidence type="ECO:0000256" key="1">
    <source>
        <dbReference type="ARBA" id="ARBA00007409"/>
    </source>
</evidence>
<evidence type="ECO:0000313" key="6">
    <source>
        <dbReference type="Proteomes" id="UP000253664"/>
    </source>
</evidence>